<keyword evidence="11 19" id="KW-0460">Magnesium</keyword>
<dbReference type="NCBIfam" id="TIGR00317">
    <property type="entry name" value="cobS"/>
    <property type="match status" value="1"/>
</dbReference>
<proteinExistence type="inferred from homology"/>
<evidence type="ECO:0000256" key="10">
    <source>
        <dbReference type="ARBA" id="ARBA00022692"/>
    </source>
</evidence>
<evidence type="ECO:0000313" key="21">
    <source>
        <dbReference type="Proteomes" id="UP001595752"/>
    </source>
</evidence>
<keyword evidence="7 19" id="KW-1003">Cell membrane</keyword>
<keyword evidence="9 19" id="KW-0808">Transferase</keyword>
<keyword evidence="13 19" id="KW-0472">Membrane</keyword>
<feature type="transmembrane region" description="Helical" evidence="19">
    <location>
        <begin position="35"/>
        <end position="56"/>
    </location>
</feature>
<evidence type="ECO:0000256" key="11">
    <source>
        <dbReference type="ARBA" id="ARBA00022842"/>
    </source>
</evidence>
<protein>
    <recommendedName>
        <fullName evidence="6 19">Adenosylcobinamide-GDP ribazoletransferase</fullName>
        <ecNumber evidence="5 19">2.7.8.26</ecNumber>
    </recommendedName>
    <alternativeName>
        <fullName evidence="16 19">Cobalamin synthase</fullName>
    </alternativeName>
    <alternativeName>
        <fullName evidence="15 19">Cobalamin-5'-phosphate synthase</fullName>
    </alternativeName>
</protein>
<accession>A0ABV8AX85</accession>
<evidence type="ECO:0000256" key="17">
    <source>
        <dbReference type="ARBA" id="ARBA00048623"/>
    </source>
</evidence>
<evidence type="ECO:0000256" key="1">
    <source>
        <dbReference type="ARBA" id="ARBA00001946"/>
    </source>
</evidence>
<comment type="catalytic activity">
    <reaction evidence="17 19">
        <text>alpha-ribazole + adenosylcob(III)inamide-GDP = adenosylcob(III)alamin + GMP + H(+)</text>
        <dbReference type="Rhea" id="RHEA:16049"/>
        <dbReference type="ChEBI" id="CHEBI:10329"/>
        <dbReference type="ChEBI" id="CHEBI:15378"/>
        <dbReference type="ChEBI" id="CHEBI:18408"/>
        <dbReference type="ChEBI" id="CHEBI:58115"/>
        <dbReference type="ChEBI" id="CHEBI:60487"/>
        <dbReference type="EC" id="2.7.8.26"/>
    </reaction>
</comment>
<feature type="transmembrane region" description="Helical" evidence="19">
    <location>
        <begin position="105"/>
        <end position="127"/>
    </location>
</feature>
<reference evidence="21" key="1">
    <citation type="journal article" date="2019" name="Int. J. Syst. Evol. Microbiol.">
        <title>The Global Catalogue of Microorganisms (GCM) 10K type strain sequencing project: providing services to taxonomists for standard genome sequencing and annotation.</title>
        <authorList>
            <consortium name="The Broad Institute Genomics Platform"/>
            <consortium name="The Broad Institute Genome Sequencing Center for Infectious Disease"/>
            <person name="Wu L."/>
            <person name="Ma J."/>
        </authorList>
    </citation>
    <scope>NUCLEOTIDE SEQUENCE [LARGE SCALE GENOMIC DNA]</scope>
    <source>
        <strain evidence="21">CCUG 61889</strain>
    </source>
</reference>
<comment type="subcellular location">
    <subcellularLocation>
        <location evidence="2 19">Cell membrane</location>
        <topology evidence="2 19">Multi-pass membrane protein</topology>
    </subcellularLocation>
</comment>
<organism evidence="20 21">
    <name type="scientific">Bacillus songklensis</name>
    <dbReference type="NCBI Taxonomy" id="1069116"/>
    <lineage>
        <taxon>Bacteria</taxon>
        <taxon>Bacillati</taxon>
        <taxon>Bacillota</taxon>
        <taxon>Bacilli</taxon>
        <taxon>Bacillales</taxon>
        <taxon>Bacillaceae</taxon>
        <taxon>Bacillus</taxon>
    </lineage>
</organism>
<comment type="cofactor">
    <cofactor evidence="1 19">
        <name>Mg(2+)</name>
        <dbReference type="ChEBI" id="CHEBI:18420"/>
    </cofactor>
</comment>
<evidence type="ECO:0000256" key="13">
    <source>
        <dbReference type="ARBA" id="ARBA00023136"/>
    </source>
</evidence>
<keyword evidence="21" id="KW-1185">Reference proteome</keyword>
<dbReference type="Proteomes" id="UP001595752">
    <property type="component" value="Unassembled WGS sequence"/>
</dbReference>
<keyword evidence="12 19" id="KW-1133">Transmembrane helix</keyword>
<dbReference type="EC" id="2.7.8.26" evidence="5 19"/>
<feature type="transmembrane region" description="Helical" evidence="19">
    <location>
        <begin position="139"/>
        <end position="161"/>
    </location>
</feature>
<evidence type="ECO:0000256" key="4">
    <source>
        <dbReference type="ARBA" id="ARBA00010561"/>
    </source>
</evidence>
<evidence type="ECO:0000313" key="20">
    <source>
        <dbReference type="EMBL" id="MFC3882250.1"/>
    </source>
</evidence>
<evidence type="ECO:0000256" key="19">
    <source>
        <dbReference type="HAMAP-Rule" id="MF_00719"/>
    </source>
</evidence>
<evidence type="ECO:0000256" key="8">
    <source>
        <dbReference type="ARBA" id="ARBA00022573"/>
    </source>
</evidence>
<keyword evidence="10 19" id="KW-0812">Transmembrane</keyword>
<evidence type="ECO:0000256" key="3">
    <source>
        <dbReference type="ARBA" id="ARBA00004663"/>
    </source>
</evidence>
<dbReference type="GO" id="GO:0051073">
    <property type="term" value="F:adenosylcobinamide-GDP ribazoletransferase activity"/>
    <property type="evidence" value="ECO:0007669"/>
    <property type="project" value="UniProtKB-EC"/>
</dbReference>
<comment type="similarity">
    <text evidence="4 19">Belongs to the CobS family.</text>
</comment>
<dbReference type="HAMAP" id="MF_00719">
    <property type="entry name" value="CobS"/>
    <property type="match status" value="1"/>
</dbReference>
<feature type="transmembrane region" description="Helical" evidence="19">
    <location>
        <begin position="62"/>
        <end position="84"/>
    </location>
</feature>
<evidence type="ECO:0000256" key="16">
    <source>
        <dbReference type="ARBA" id="ARBA00032853"/>
    </source>
</evidence>
<dbReference type="PANTHER" id="PTHR34148">
    <property type="entry name" value="ADENOSYLCOBINAMIDE-GDP RIBAZOLETRANSFERASE"/>
    <property type="match status" value="1"/>
</dbReference>
<sequence>MKEWMNIGRMALQFFTVLPAAKTVEWTERRAARTICLLPFIGMGIAGVLFLLLFIFTKAATSGAVVSLLVFLACIGMTGGLHLDGWMDVSDAYFSRRERGKKLEILSDPHIGSFAVLSLLFLLAIRWASIYELLLKGEVTWSMLAVILVLPRLMAGWFLLSEQTAKKTGLASYFQQGVTPSLRNRYVVQSVLFIVFFFFMAENKVIMFVIVGLMVVFGSLYRAFIRKQFGGITGDTIGAAIEGGETWLWMSFWLLHVFVTG</sequence>
<comment type="pathway">
    <text evidence="3 19">Cofactor biosynthesis; adenosylcobalamin biosynthesis; adenosylcobalamin from cob(II)yrinate a,c-diamide: step 7/7.</text>
</comment>
<name>A0ABV8AX85_9BACI</name>
<evidence type="ECO:0000256" key="7">
    <source>
        <dbReference type="ARBA" id="ARBA00022475"/>
    </source>
</evidence>
<evidence type="ECO:0000256" key="14">
    <source>
        <dbReference type="ARBA" id="ARBA00025228"/>
    </source>
</evidence>
<dbReference type="Pfam" id="PF02654">
    <property type="entry name" value="CobS"/>
    <property type="match status" value="1"/>
</dbReference>
<comment type="catalytic activity">
    <reaction evidence="18 19">
        <text>alpha-ribazole 5'-phosphate + adenosylcob(III)inamide-GDP = adenosylcob(III)alamin 5'-phosphate + GMP + H(+)</text>
        <dbReference type="Rhea" id="RHEA:23560"/>
        <dbReference type="ChEBI" id="CHEBI:15378"/>
        <dbReference type="ChEBI" id="CHEBI:57918"/>
        <dbReference type="ChEBI" id="CHEBI:58115"/>
        <dbReference type="ChEBI" id="CHEBI:60487"/>
        <dbReference type="ChEBI" id="CHEBI:60493"/>
        <dbReference type="EC" id="2.7.8.26"/>
    </reaction>
</comment>
<evidence type="ECO:0000256" key="2">
    <source>
        <dbReference type="ARBA" id="ARBA00004651"/>
    </source>
</evidence>
<keyword evidence="8 19" id="KW-0169">Cobalamin biosynthesis</keyword>
<dbReference type="InterPro" id="IPR003805">
    <property type="entry name" value="CobS"/>
</dbReference>
<evidence type="ECO:0000256" key="12">
    <source>
        <dbReference type="ARBA" id="ARBA00022989"/>
    </source>
</evidence>
<feature type="transmembrane region" description="Helical" evidence="19">
    <location>
        <begin position="182"/>
        <end position="199"/>
    </location>
</feature>
<dbReference type="EMBL" id="JBHRZT010000007">
    <property type="protein sequence ID" value="MFC3882250.1"/>
    <property type="molecule type" value="Genomic_DNA"/>
</dbReference>
<gene>
    <name evidence="19 20" type="primary">cobS</name>
    <name evidence="20" type="ORF">ACFOU2_01380</name>
</gene>
<evidence type="ECO:0000256" key="6">
    <source>
        <dbReference type="ARBA" id="ARBA00015850"/>
    </source>
</evidence>
<comment type="caution">
    <text evidence="20">The sequence shown here is derived from an EMBL/GenBank/DDBJ whole genome shotgun (WGS) entry which is preliminary data.</text>
</comment>
<evidence type="ECO:0000256" key="15">
    <source>
        <dbReference type="ARBA" id="ARBA00032605"/>
    </source>
</evidence>
<feature type="transmembrane region" description="Helical" evidence="19">
    <location>
        <begin position="205"/>
        <end position="224"/>
    </location>
</feature>
<dbReference type="PANTHER" id="PTHR34148:SF1">
    <property type="entry name" value="ADENOSYLCOBINAMIDE-GDP RIBAZOLETRANSFERASE"/>
    <property type="match status" value="1"/>
</dbReference>
<evidence type="ECO:0000256" key="18">
    <source>
        <dbReference type="ARBA" id="ARBA00049504"/>
    </source>
</evidence>
<evidence type="ECO:0000256" key="9">
    <source>
        <dbReference type="ARBA" id="ARBA00022679"/>
    </source>
</evidence>
<dbReference type="RefSeq" id="WP_377911541.1">
    <property type="nucleotide sequence ID" value="NZ_JBHRZT010000007.1"/>
</dbReference>
<evidence type="ECO:0000256" key="5">
    <source>
        <dbReference type="ARBA" id="ARBA00013200"/>
    </source>
</evidence>
<comment type="function">
    <text evidence="14 19">Joins adenosylcobinamide-GDP and alpha-ribazole to generate adenosylcobalamin (Ado-cobalamin). Also synthesizes adenosylcobalamin 5'-phosphate from adenosylcobinamide-GDP and alpha-ribazole 5'-phosphate.</text>
</comment>